<name>A0ABS9KH35_9BACT</name>
<evidence type="ECO:0000313" key="3">
    <source>
        <dbReference type="Proteomes" id="UP001165366"/>
    </source>
</evidence>
<organism evidence="2 3">
    <name type="scientific">Rhodohalobacter sulfatireducens</name>
    <dbReference type="NCBI Taxonomy" id="2911366"/>
    <lineage>
        <taxon>Bacteria</taxon>
        <taxon>Pseudomonadati</taxon>
        <taxon>Balneolota</taxon>
        <taxon>Balneolia</taxon>
        <taxon>Balneolales</taxon>
        <taxon>Balneolaceae</taxon>
        <taxon>Rhodohalobacter</taxon>
    </lineage>
</organism>
<keyword evidence="3" id="KW-1185">Reference proteome</keyword>
<dbReference type="Proteomes" id="UP001165366">
    <property type="component" value="Unassembled WGS sequence"/>
</dbReference>
<feature type="domain" description="DUF5683" evidence="1">
    <location>
        <begin position="2"/>
        <end position="42"/>
    </location>
</feature>
<dbReference type="InterPro" id="IPR043738">
    <property type="entry name" value="DUF5683"/>
</dbReference>
<reference evidence="2" key="2">
    <citation type="submission" date="2024-05" db="EMBL/GenBank/DDBJ databases">
        <title>Rhodohalobacter halophilus gen. nov., sp. nov., a moderately halophilic member of the family Balneolaceae.</title>
        <authorList>
            <person name="Xia J."/>
        </authorList>
    </citation>
    <scope>NUCLEOTIDE SEQUENCE</scope>
    <source>
        <strain evidence="2">WB101</strain>
    </source>
</reference>
<protein>
    <submittedName>
        <fullName evidence="2">DUF5683 domain-containing protein</fullName>
    </submittedName>
</protein>
<proteinExistence type="predicted"/>
<evidence type="ECO:0000313" key="2">
    <source>
        <dbReference type="EMBL" id="MCG2590169.1"/>
    </source>
</evidence>
<comment type="caution">
    <text evidence="2">The sequence shown here is derived from an EMBL/GenBank/DDBJ whole genome shotgun (WGS) entry which is preliminary data.</text>
</comment>
<dbReference type="RefSeq" id="WP_237855526.1">
    <property type="nucleotide sequence ID" value="NZ_JAKLWS010000027.1"/>
</dbReference>
<dbReference type="EMBL" id="JAKLWS010000027">
    <property type="protein sequence ID" value="MCG2590169.1"/>
    <property type="molecule type" value="Genomic_DNA"/>
</dbReference>
<gene>
    <name evidence="2" type="ORF">L6773_16450</name>
</gene>
<reference evidence="2" key="1">
    <citation type="submission" date="2022-01" db="EMBL/GenBank/DDBJ databases">
        <authorList>
            <person name="Wang Y."/>
        </authorList>
    </citation>
    <scope>NUCLEOTIDE SEQUENCE</scope>
    <source>
        <strain evidence="2">WB101</strain>
    </source>
</reference>
<evidence type="ECO:0000259" key="1">
    <source>
        <dbReference type="Pfam" id="PF18935"/>
    </source>
</evidence>
<accession>A0ABS9KH35</accession>
<dbReference type="Pfam" id="PF18935">
    <property type="entry name" value="DUF5683"/>
    <property type="match status" value="1"/>
</dbReference>
<sequence>MSSLFIPGSGQMRNRTWWKAGLFFAIEATSVYLFVDNRNDAVIGERDFKQFTNNNWSVVQYSNWLVQYHEINGLDNPHIDDLRQMIGSSEASFNVNKDWDIVDIELLRQVERDTPYITTDQNSSNNFSHTLPEYGSQQYFELISKYYQYQAGWRDYNEFHNNIGHTGTFYDERFVIDRGGSYASPFFYDAARMADQFNTDYRTSNTFLSILIANHLLSAFDAYFTFRLKQNRLEATSSVMPGKQIQLTYRF</sequence>